<name>A0ACC3T530_LIPKO</name>
<evidence type="ECO:0000313" key="1">
    <source>
        <dbReference type="EMBL" id="KAK9238670.1"/>
    </source>
</evidence>
<dbReference type="Proteomes" id="UP001433508">
    <property type="component" value="Unassembled WGS sequence"/>
</dbReference>
<protein>
    <submittedName>
        <fullName evidence="1">Alpha/Beta hydrolase protein</fullName>
    </submittedName>
</protein>
<dbReference type="EMBL" id="MU971353">
    <property type="protein sequence ID" value="KAK9238670.1"/>
    <property type="molecule type" value="Genomic_DNA"/>
</dbReference>
<reference evidence="2" key="1">
    <citation type="journal article" date="2024" name="Front. Bioeng. Biotechnol.">
        <title>Genome-scale model development and genomic sequencing of the oleaginous clade Lipomyces.</title>
        <authorList>
            <person name="Czajka J.J."/>
            <person name="Han Y."/>
            <person name="Kim J."/>
            <person name="Mondo S.J."/>
            <person name="Hofstad B.A."/>
            <person name="Robles A."/>
            <person name="Haridas S."/>
            <person name="Riley R."/>
            <person name="LaButti K."/>
            <person name="Pangilinan J."/>
            <person name="Andreopoulos W."/>
            <person name="Lipzen A."/>
            <person name="Yan J."/>
            <person name="Wang M."/>
            <person name="Ng V."/>
            <person name="Grigoriev I.V."/>
            <person name="Spatafora J.W."/>
            <person name="Magnuson J.K."/>
            <person name="Baker S.E."/>
            <person name="Pomraning K.R."/>
        </authorList>
    </citation>
    <scope>NUCLEOTIDE SEQUENCE [LARGE SCALE GENOMIC DNA]</scope>
    <source>
        <strain evidence="2">CBS 7786</strain>
    </source>
</reference>
<gene>
    <name evidence="1" type="ORF">V1525DRAFT_85229</name>
</gene>
<keyword evidence="2" id="KW-1185">Reference proteome</keyword>
<sequence>MLYTNHALIGAAVKLPTSRPTTVLSFSPVVLACPDRNVDLQLRVSAPSTGNDLPIILLSHGHGRSNYLSSLEGYGPLADFWAGHGFVVIQPTHLSSRSLNLSLDATTIRGLFLESRAHDMTRILDQLDAIETAVPLLHGRLDKTKVAVAGHSLGALTASVLLGATNTDPRDGTKTQLVEKRIKAGVVIGGTGNGGPDLSDAGRGLMPFYGLDFSDMRTPALVVWGDEDVSPHLTIRGSDWHADPYALSPGPKDSFMVKGGKHGFGGISGWDAKETLDESPERLAAVQRVTWAYLRSQLYEGDEAWRDACRVLDELEVLGKVERK</sequence>
<organism evidence="1 2">
    <name type="scientific">Lipomyces kononenkoae</name>
    <name type="common">Yeast</name>
    <dbReference type="NCBI Taxonomy" id="34357"/>
    <lineage>
        <taxon>Eukaryota</taxon>
        <taxon>Fungi</taxon>
        <taxon>Dikarya</taxon>
        <taxon>Ascomycota</taxon>
        <taxon>Saccharomycotina</taxon>
        <taxon>Lipomycetes</taxon>
        <taxon>Lipomycetales</taxon>
        <taxon>Lipomycetaceae</taxon>
        <taxon>Lipomyces</taxon>
    </lineage>
</organism>
<evidence type="ECO:0000313" key="2">
    <source>
        <dbReference type="Proteomes" id="UP001433508"/>
    </source>
</evidence>
<keyword evidence="1" id="KW-0378">Hydrolase</keyword>
<comment type="caution">
    <text evidence="1">The sequence shown here is derived from an EMBL/GenBank/DDBJ whole genome shotgun (WGS) entry which is preliminary data.</text>
</comment>
<accession>A0ACC3T530</accession>
<proteinExistence type="predicted"/>